<sequence>MISDLDKRYVLPLVLDHYTSQMLTGHVDFNAQLYRFKLVNSPNCSCSVGNGRACAPKMQEDAAIQTTIDKDTT</sequence>
<keyword evidence="2" id="KW-1185">Reference proteome</keyword>
<dbReference type="AlphaFoldDB" id="A0A6G0Y6L5"/>
<organism evidence="1 2">
    <name type="scientific">Aphis craccivora</name>
    <name type="common">Cowpea aphid</name>
    <dbReference type="NCBI Taxonomy" id="307492"/>
    <lineage>
        <taxon>Eukaryota</taxon>
        <taxon>Metazoa</taxon>
        <taxon>Ecdysozoa</taxon>
        <taxon>Arthropoda</taxon>
        <taxon>Hexapoda</taxon>
        <taxon>Insecta</taxon>
        <taxon>Pterygota</taxon>
        <taxon>Neoptera</taxon>
        <taxon>Paraneoptera</taxon>
        <taxon>Hemiptera</taxon>
        <taxon>Sternorrhyncha</taxon>
        <taxon>Aphidomorpha</taxon>
        <taxon>Aphidoidea</taxon>
        <taxon>Aphididae</taxon>
        <taxon>Aphidini</taxon>
        <taxon>Aphis</taxon>
        <taxon>Aphis</taxon>
    </lineage>
</organism>
<gene>
    <name evidence="1" type="ORF">FWK35_00017955</name>
</gene>
<dbReference type="OrthoDB" id="6618110at2759"/>
<dbReference type="EMBL" id="VUJU01005786">
    <property type="protein sequence ID" value="KAF0750262.1"/>
    <property type="molecule type" value="Genomic_DNA"/>
</dbReference>
<dbReference type="GO" id="GO:0003964">
    <property type="term" value="F:RNA-directed DNA polymerase activity"/>
    <property type="evidence" value="ECO:0007669"/>
    <property type="project" value="UniProtKB-KW"/>
</dbReference>
<keyword evidence="1" id="KW-0695">RNA-directed DNA polymerase</keyword>
<proteinExistence type="predicted"/>
<accession>A0A6G0Y6L5</accession>
<comment type="caution">
    <text evidence="1">The sequence shown here is derived from an EMBL/GenBank/DDBJ whole genome shotgun (WGS) entry which is preliminary data.</text>
</comment>
<evidence type="ECO:0000313" key="2">
    <source>
        <dbReference type="Proteomes" id="UP000478052"/>
    </source>
</evidence>
<protein>
    <submittedName>
        <fullName evidence="1">Reverse transcriptase domain-containing protein</fullName>
    </submittedName>
</protein>
<evidence type="ECO:0000313" key="1">
    <source>
        <dbReference type="EMBL" id="KAF0750262.1"/>
    </source>
</evidence>
<dbReference type="Proteomes" id="UP000478052">
    <property type="component" value="Unassembled WGS sequence"/>
</dbReference>
<name>A0A6G0Y6L5_APHCR</name>
<keyword evidence="1" id="KW-0808">Transferase</keyword>
<keyword evidence="1" id="KW-0548">Nucleotidyltransferase</keyword>
<reference evidence="1 2" key="1">
    <citation type="submission" date="2019-08" db="EMBL/GenBank/DDBJ databases">
        <title>Whole genome of Aphis craccivora.</title>
        <authorList>
            <person name="Voronova N.V."/>
            <person name="Shulinski R.S."/>
            <person name="Bandarenka Y.V."/>
            <person name="Zhorov D.G."/>
            <person name="Warner D."/>
        </authorList>
    </citation>
    <scope>NUCLEOTIDE SEQUENCE [LARGE SCALE GENOMIC DNA]</scope>
    <source>
        <strain evidence="1">180601</strain>
        <tissue evidence="1">Whole Body</tissue>
    </source>
</reference>